<name>E3LPU6_CAERE</name>
<accession>E3LPU6</accession>
<dbReference type="InParanoid" id="E3LPU6"/>
<gene>
    <name evidence="2" type="ORF">CRE_27027</name>
</gene>
<proteinExistence type="predicted"/>
<dbReference type="AlphaFoldDB" id="E3LPU6"/>
<evidence type="ECO:0000313" key="2">
    <source>
        <dbReference type="EMBL" id="EFP05890.1"/>
    </source>
</evidence>
<reference evidence="2" key="1">
    <citation type="submission" date="2007-07" db="EMBL/GenBank/DDBJ databases">
        <title>PCAP assembly of the Caenorhabditis remanei genome.</title>
        <authorList>
            <consortium name="The Caenorhabditis remanei Sequencing Consortium"/>
            <person name="Wilson R.K."/>
        </authorList>
    </citation>
    <scope>NUCLEOTIDE SEQUENCE [LARGE SCALE GENOMIC DNA]</scope>
    <source>
        <strain evidence="2">PB4641</strain>
    </source>
</reference>
<feature type="region of interest" description="Disordered" evidence="1">
    <location>
        <begin position="1"/>
        <end position="40"/>
    </location>
</feature>
<keyword evidence="3" id="KW-1185">Reference proteome</keyword>
<feature type="compositionally biased region" description="Low complexity" evidence="1">
    <location>
        <begin position="1"/>
        <end position="24"/>
    </location>
</feature>
<protein>
    <submittedName>
        <fullName evidence="2">Uncharacterized protein</fullName>
    </submittedName>
</protein>
<dbReference type="EMBL" id="DS268412">
    <property type="protein sequence ID" value="EFP05890.1"/>
    <property type="molecule type" value="Genomic_DNA"/>
</dbReference>
<evidence type="ECO:0000313" key="3">
    <source>
        <dbReference type="Proteomes" id="UP000008281"/>
    </source>
</evidence>
<organism evidence="3">
    <name type="scientific">Caenorhabditis remanei</name>
    <name type="common">Caenorhabditis vulgaris</name>
    <dbReference type="NCBI Taxonomy" id="31234"/>
    <lineage>
        <taxon>Eukaryota</taxon>
        <taxon>Metazoa</taxon>
        <taxon>Ecdysozoa</taxon>
        <taxon>Nematoda</taxon>
        <taxon>Chromadorea</taxon>
        <taxon>Rhabditida</taxon>
        <taxon>Rhabditina</taxon>
        <taxon>Rhabditomorpha</taxon>
        <taxon>Rhabditoidea</taxon>
        <taxon>Rhabditidae</taxon>
        <taxon>Peloderinae</taxon>
        <taxon>Caenorhabditis</taxon>
    </lineage>
</organism>
<evidence type="ECO:0000256" key="1">
    <source>
        <dbReference type="SAM" id="MobiDB-lite"/>
    </source>
</evidence>
<sequence length="275" mass="31494">MEKNSGNPSATTSTNSNTNDISQTIRQTQSDFGKTPEEGKKVREAMMKALNCIRELGVQRPDDPMTFLSEFMLMEDPKLSPYSNSNNLNQKLHKSSYYASSYIKKGIEELLKKETEEDPAIFLSNYFLSQKESFEKKMAEQKSLSNKNDVSKTVRQTQSDFGKTPEEGKKVREAMMKALNCIRELGVQRPDDPMTFLSEFMLMEDPKLSPYSNSNNLNQKLHKSSYYASSYIKKGIEELLKKETEEDPAIFLSNYFLSQKESFEKKMAEQKSSSC</sequence>
<dbReference type="HOGENOM" id="CLU_1012812_0_0_1"/>
<feature type="region of interest" description="Disordered" evidence="1">
    <location>
        <begin position="140"/>
        <end position="168"/>
    </location>
</feature>
<feature type="compositionally biased region" description="Polar residues" evidence="1">
    <location>
        <begin position="142"/>
        <end position="161"/>
    </location>
</feature>
<dbReference type="Proteomes" id="UP000008281">
    <property type="component" value="Unassembled WGS sequence"/>
</dbReference>